<sequence length="601" mass="66281">MQADCDESPVVDPKRDPSSLTFKRLDDAIHNSHRVAQGHAVQVVMRWGDPVTSDAAPFDPQNPTPEGQKKQFGYNNDFVTFMPLPAGSRNSNHGLLCVNHEYTKSSLMFPEALRESDDKADIKRVIEVEQAAHGHSILEVSRDARGHWIPMRGSTLSRRITALDTELEIQGPAAGHARLQTAQDPTGRLCIGTLNNCAGGVTPWGTLLLGEENFDGYFGGEPEMSDEGESYKRYGIKGNPSYHWHEVDGRFNVEQTPHEPNRFGWVVEVDPYDPQARPVKRTALGRFKHEGATCAVLPDKRVAVYSGDDGKNEYLYRFVTRDAYNPHHRAANRTLLDHGTLSVAKFQEDGFLVWIPLVHGEGGLTAENGFHSQADLLIETRRAADLVGATPMDRPEDVQPHPQSGRIYVALTNNSRRSAEGVDAANPRGPNPYGHILELTPPGAEVPDHGAEKYFWNILLVGGPFDKGVGSHYHHLTPKYGNWLAAPDNFAFDNRGRIWIASDQGKAQAHRGHADGLFGCDLEGPGRALPKRFFSVPSGAEMCGPAFTPDNRTLFLAVQHPGDDRGSDFENPSTRWPDFKKGLPPRPSVVAISRFDGKPIG</sequence>
<dbReference type="PANTHER" id="PTHR35399">
    <property type="entry name" value="SLR8030 PROTEIN"/>
    <property type="match status" value="1"/>
</dbReference>
<dbReference type="InterPro" id="IPR008557">
    <property type="entry name" value="PhoX"/>
</dbReference>
<accession>A0A1S7LCZ9</accession>
<dbReference type="PANTHER" id="PTHR35399:SF2">
    <property type="entry name" value="DUF839 DOMAIN-CONTAINING PROTEIN"/>
    <property type="match status" value="1"/>
</dbReference>
<dbReference type="Pfam" id="PF05787">
    <property type="entry name" value="PhoX"/>
    <property type="match status" value="1"/>
</dbReference>
<name>A0A1S7LCZ9_MAGMO</name>
<organism evidence="2">
    <name type="scientific">Magnetococcus massalia (strain MO-1)</name>
    <dbReference type="NCBI Taxonomy" id="451514"/>
    <lineage>
        <taxon>Bacteria</taxon>
        <taxon>Pseudomonadati</taxon>
        <taxon>Pseudomonadota</taxon>
        <taxon>Magnetococcia</taxon>
        <taxon>Magnetococcales</taxon>
        <taxon>Magnetococcaceae</taxon>
        <taxon>Magnetococcus</taxon>
    </lineage>
</organism>
<dbReference type="SUPFAM" id="SSF63829">
    <property type="entry name" value="Calcium-dependent phosphotriesterase"/>
    <property type="match status" value="1"/>
</dbReference>
<protein>
    <recommendedName>
        <fullName evidence="3">dTDP-glucose 4,6-dehydratase</fullName>
    </recommendedName>
</protein>
<evidence type="ECO:0008006" key="3">
    <source>
        <dbReference type="Google" id="ProtNLM"/>
    </source>
</evidence>
<evidence type="ECO:0000313" key="2">
    <source>
        <dbReference type="EMBL" id="CRH04253.1"/>
    </source>
</evidence>
<feature type="region of interest" description="Disordered" evidence="1">
    <location>
        <begin position="561"/>
        <end position="582"/>
    </location>
</feature>
<proteinExistence type="predicted"/>
<reference evidence="2" key="1">
    <citation type="submission" date="2015-04" db="EMBL/GenBank/DDBJ databases">
        <authorList>
            <person name="Syromyatnikov M.Y."/>
            <person name="Popov V.N."/>
        </authorList>
    </citation>
    <scope>NUCLEOTIDE SEQUENCE</scope>
    <source>
        <strain evidence="2">MO-1</strain>
    </source>
</reference>
<dbReference type="AlphaFoldDB" id="A0A1S7LCZ9"/>
<feature type="region of interest" description="Disordered" evidence="1">
    <location>
        <begin position="52"/>
        <end position="71"/>
    </location>
</feature>
<dbReference type="EMBL" id="LO017727">
    <property type="protein sequence ID" value="CRH04253.1"/>
    <property type="molecule type" value="Genomic_DNA"/>
</dbReference>
<evidence type="ECO:0000256" key="1">
    <source>
        <dbReference type="SAM" id="MobiDB-lite"/>
    </source>
</evidence>
<gene>
    <name evidence="2" type="ORF">MAGMO_0037</name>
</gene>